<dbReference type="Proteomes" id="UP000515856">
    <property type="component" value="Chromosome"/>
</dbReference>
<feature type="transmembrane region" description="Helical" evidence="1">
    <location>
        <begin position="87"/>
        <end position="107"/>
    </location>
</feature>
<dbReference type="RefSeq" id="WP_117530349.1">
    <property type="nucleotide sequence ID" value="NZ_CP060636.1"/>
</dbReference>
<sequence length="400" mass="47746">MIEFLSEFCLHIIDFICFLYMYHILENEKINKKKFIGGVLVFALFWHVIEMMDASRVLLTIWNDVFIILSLLVYMKKFKVQDIMNAFTIDAVFRVSVSLFMALGEIIHMDIAYTNSLGLYQFCFFIVLKILMVIFMWLFIRQFKKLQINMTMKSYNIFIGSYLICILIGTTIMQLSKNNDVYVKVMFTLLLIALFSFYFAVEYITIIIRKYQTMKMEEIMDIEEKQINEMIEEQKKTMKFIHDTKNLFIDIESSIDQNQLIEAKDLIKNWYYLYGTSYVTKICRNSYIDVILRQKIEYYQNIHFNLKIQVPENIPMKNRDLLSVLMLLLNYFCENVKNELDISICGNHNELSICMKGMCHKILTENSVEYQNIQMIVEKYNGNIVLIQNKDFECRIMLFF</sequence>
<organism evidence="2 3">
    <name type="scientific">[Eubacterium] hominis</name>
    <dbReference type="NCBI Taxonomy" id="2764325"/>
    <lineage>
        <taxon>Bacteria</taxon>
        <taxon>Bacillati</taxon>
        <taxon>Bacillota</taxon>
        <taxon>Erysipelotrichia</taxon>
        <taxon>Erysipelotrichales</taxon>
        <taxon>Erysipelotrichaceae</taxon>
        <taxon>Amedibacillus</taxon>
    </lineage>
</organism>
<feature type="transmembrane region" description="Helical" evidence="1">
    <location>
        <begin position="58"/>
        <end position="75"/>
    </location>
</feature>
<proteinExistence type="predicted"/>
<evidence type="ECO:0000313" key="2">
    <source>
        <dbReference type="EMBL" id="QNM13185.1"/>
    </source>
</evidence>
<keyword evidence="1" id="KW-1133">Transmembrane helix</keyword>
<keyword evidence="3" id="KW-1185">Reference proteome</keyword>
<feature type="transmembrane region" description="Helical" evidence="1">
    <location>
        <begin position="6"/>
        <end position="23"/>
    </location>
</feature>
<accession>A0A7G9GQV3</accession>
<reference evidence="2 3" key="1">
    <citation type="submission" date="2020-08" db="EMBL/GenBank/DDBJ databases">
        <authorList>
            <person name="Liu C."/>
            <person name="Sun Q."/>
        </authorList>
    </citation>
    <scope>NUCLEOTIDE SEQUENCE [LARGE SCALE GENOMIC DNA]</scope>
    <source>
        <strain evidence="2 3">NSJ-61</strain>
    </source>
</reference>
<dbReference type="KEGG" id="ehn:H9Q80_04330"/>
<evidence type="ECO:0000256" key="1">
    <source>
        <dbReference type="SAM" id="Phobius"/>
    </source>
</evidence>
<gene>
    <name evidence="2" type="ORF">H9Q80_04330</name>
</gene>
<name>A0A7G9GQV3_9FIRM</name>
<evidence type="ECO:0000313" key="3">
    <source>
        <dbReference type="Proteomes" id="UP000515856"/>
    </source>
</evidence>
<dbReference type="EMBL" id="CP060636">
    <property type="protein sequence ID" value="QNM13185.1"/>
    <property type="molecule type" value="Genomic_DNA"/>
</dbReference>
<dbReference type="AlphaFoldDB" id="A0A7G9GQV3"/>
<feature type="transmembrane region" description="Helical" evidence="1">
    <location>
        <begin position="152"/>
        <end position="173"/>
    </location>
</feature>
<protein>
    <recommendedName>
        <fullName evidence="4">Sensor histidine kinase NatK C-terminal domain-containing protein</fullName>
    </recommendedName>
</protein>
<feature type="transmembrane region" description="Helical" evidence="1">
    <location>
        <begin position="119"/>
        <end position="140"/>
    </location>
</feature>
<feature type="transmembrane region" description="Helical" evidence="1">
    <location>
        <begin position="185"/>
        <end position="208"/>
    </location>
</feature>
<keyword evidence="1" id="KW-0472">Membrane</keyword>
<evidence type="ECO:0008006" key="4">
    <source>
        <dbReference type="Google" id="ProtNLM"/>
    </source>
</evidence>
<keyword evidence="1" id="KW-0812">Transmembrane</keyword>
<feature type="transmembrane region" description="Helical" evidence="1">
    <location>
        <begin position="35"/>
        <end position="52"/>
    </location>
</feature>